<keyword evidence="2" id="KW-1185">Reference proteome</keyword>
<sequence>MAETLKNILVLRILHIGFVKNKILFLIPFLNQYGVLRVGGRLKTANMDYETKHPILLSKDHAIVKRIIRTEYVKNLHAGIQTTIYAVWNKFWPISAKVTIRNIKKCVTCFKLKPSRLKCRNAKLIQLNDFLTETQIEWQMIPLDAPHFDGLWEAAIKSTKYHMKRIISNASLNYDEISTIIAEIEAILNSRPISPMSDDPNNVQVLTLGHFLIGQSLNSYF</sequence>
<evidence type="ECO:0000313" key="2">
    <source>
        <dbReference type="Proteomes" id="UP000078541"/>
    </source>
</evidence>
<dbReference type="InterPro" id="IPR036397">
    <property type="entry name" value="RNaseH_sf"/>
</dbReference>
<dbReference type="STRING" id="34720.A0A195EUS2"/>
<dbReference type="Proteomes" id="UP000078541">
    <property type="component" value="Unassembled WGS sequence"/>
</dbReference>
<reference evidence="1 2" key="1">
    <citation type="submission" date="2016-03" db="EMBL/GenBank/DDBJ databases">
        <title>Trachymyrmex septentrionalis WGS genome.</title>
        <authorList>
            <person name="Nygaard S."/>
            <person name="Hu H."/>
            <person name="Boomsma J."/>
            <person name="Zhang G."/>
        </authorList>
    </citation>
    <scope>NUCLEOTIDE SEQUENCE [LARGE SCALE GENOMIC DNA]</scope>
    <source>
        <strain evidence="1">Tsep2-gDNA-1</strain>
        <tissue evidence="1">Whole body</tissue>
    </source>
</reference>
<dbReference type="AlphaFoldDB" id="A0A195EUS2"/>
<evidence type="ECO:0000313" key="1">
    <source>
        <dbReference type="EMBL" id="KYN31629.1"/>
    </source>
</evidence>
<dbReference type="Gene3D" id="3.30.420.10">
    <property type="entry name" value="Ribonuclease H-like superfamily/Ribonuclease H"/>
    <property type="match status" value="1"/>
</dbReference>
<dbReference type="InterPro" id="IPR012337">
    <property type="entry name" value="RNaseH-like_sf"/>
</dbReference>
<dbReference type="GO" id="GO:0003676">
    <property type="term" value="F:nucleic acid binding"/>
    <property type="evidence" value="ECO:0007669"/>
    <property type="project" value="InterPro"/>
</dbReference>
<organism evidence="1 2">
    <name type="scientific">Trachymyrmex septentrionalis</name>
    <dbReference type="NCBI Taxonomy" id="34720"/>
    <lineage>
        <taxon>Eukaryota</taxon>
        <taxon>Metazoa</taxon>
        <taxon>Ecdysozoa</taxon>
        <taxon>Arthropoda</taxon>
        <taxon>Hexapoda</taxon>
        <taxon>Insecta</taxon>
        <taxon>Pterygota</taxon>
        <taxon>Neoptera</taxon>
        <taxon>Endopterygota</taxon>
        <taxon>Hymenoptera</taxon>
        <taxon>Apocrita</taxon>
        <taxon>Aculeata</taxon>
        <taxon>Formicoidea</taxon>
        <taxon>Formicidae</taxon>
        <taxon>Myrmicinae</taxon>
        <taxon>Trachymyrmex</taxon>
    </lineage>
</organism>
<dbReference type="PANTHER" id="PTHR47331:SF2">
    <property type="match status" value="1"/>
</dbReference>
<name>A0A195EUS2_9HYME</name>
<dbReference type="PANTHER" id="PTHR47331">
    <property type="entry name" value="PHD-TYPE DOMAIN-CONTAINING PROTEIN"/>
    <property type="match status" value="1"/>
</dbReference>
<accession>A0A195EUS2</accession>
<dbReference type="EMBL" id="KQ981975">
    <property type="protein sequence ID" value="KYN31629.1"/>
    <property type="molecule type" value="Genomic_DNA"/>
</dbReference>
<protein>
    <recommendedName>
        <fullName evidence="3">Integrase zinc-binding domain-containing protein</fullName>
    </recommendedName>
</protein>
<dbReference type="SUPFAM" id="SSF53098">
    <property type="entry name" value="Ribonuclease H-like"/>
    <property type="match status" value="1"/>
</dbReference>
<proteinExistence type="predicted"/>
<evidence type="ECO:0008006" key="3">
    <source>
        <dbReference type="Google" id="ProtNLM"/>
    </source>
</evidence>
<gene>
    <name evidence="1" type="ORF">ALC56_14128</name>
</gene>